<accession>A0AAF0IXQ9</accession>
<dbReference type="InterPro" id="IPR040213">
    <property type="entry name" value="GIR2-like"/>
</dbReference>
<evidence type="ECO:0000313" key="4">
    <source>
        <dbReference type="EMBL" id="WFD21337.1"/>
    </source>
</evidence>
<feature type="compositionally biased region" description="Acidic residues" evidence="2">
    <location>
        <begin position="240"/>
        <end position="251"/>
    </location>
</feature>
<dbReference type="PROSITE" id="PS50908">
    <property type="entry name" value="RWD"/>
    <property type="match status" value="1"/>
</dbReference>
<name>A0AAF0IXQ9_9BASI</name>
<feature type="compositionally biased region" description="Acidic residues" evidence="2">
    <location>
        <begin position="271"/>
        <end position="285"/>
    </location>
</feature>
<dbReference type="AlphaFoldDB" id="A0AAF0IXQ9"/>
<dbReference type="CDD" id="cd23823">
    <property type="entry name" value="RWD_GCN2"/>
    <property type="match status" value="1"/>
</dbReference>
<dbReference type="Proteomes" id="UP001220961">
    <property type="component" value="Chromosome 8"/>
</dbReference>
<dbReference type="Gene3D" id="3.10.110.10">
    <property type="entry name" value="Ubiquitin Conjugating Enzyme"/>
    <property type="match status" value="1"/>
</dbReference>
<feature type="domain" description="RWD" evidence="3">
    <location>
        <begin position="13"/>
        <end position="149"/>
    </location>
</feature>
<proteinExistence type="predicted"/>
<gene>
    <name evidence="4" type="primary">GIR2</name>
    <name evidence="4" type="ORF">MCAP1_003598</name>
</gene>
<feature type="compositionally biased region" description="Basic and acidic residues" evidence="2">
    <location>
        <begin position="221"/>
        <end position="233"/>
    </location>
</feature>
<dbReference type="SUPFAM" id="SSF54495">
    <property type="entry name" value="UBC-like"/>
    <property type="match status" value="1"/>
</dbReference>
<evidence type="ECO:0000259" key="3">
    <source>
        <dbReference type="PROSITE" id="PS50908"/>
    </source>
</evidence>
<protein>
    <submittedName>
        <fullName evidence="4">Protein gir2</fullName>
    </submittedName>
</protein>
<dbReference type="SMART" id="SM00591">
    <property type="entry name" value="RWD"/>
    <property type="match status" value="1"/>
</dbReference>
<feature type="compositionally biased region" description="Basic and acidic residues" evidence="2">
    <location>
        <begin position="259"/>
        <end position="270"/>
    </location>
</feature>
<dbReference type="Pfam" id="PF05773">
    <property type="entry name" value="RWD"/>
    <property type="match status" value="1"/>
</dbReference>
<evidence type="ECO:0000256" key="2">
    <source>
        <dbReference type="SAM" id="MobiDB-lite"/>
    </source>
</evidence>
<dbReference type="PANTHER" id="PTHR12292">
    <property type="entry name" value="RWD DOMAIN-CONTAINING PROTEIN"/>
    <property type="match status" value="1"/>
</dbReference>
<reference evidence="4" key="1">
    <citation type="submission" date="2023-03" db="EMBL/GenBank/DDBJ databases">
        <title>Mating type loci evolution in Malassezia.</title>
        <authorList>
            <person name="Coelho M.A."/>
        </authorList>
    </citation>
    <scope>NUCLEOTIDE SEQUENCE</scope>
    <source>
        <strain evidence="4">CBS 10434</strain>
    </source>
</reference>
<organism evidence="4 5">
    <name type="scientific">Malassezia caprae</name>
    <dbReference type="NCBI Taxonomy" id="1381934"/>
    <lineage>
        <taxon>Eukaryota</taxon>
        <taxon>Fungi</taxon>
        <taxon>Dikarya</taxon>
        <taxon>Basidiomycota</taxon>
        <taxon>Ustilaginomycotina</taxon>
        <taxon>Malasseziomycetes</taxon>
        <taxon>Malasseziales</taxon>
        <taxon>Malasseziaceae</taxon>
        <taxon>Malassezia</taxon>
    </lineage>
</organism>
<evidence type="ECO:0000313" key="5">
    <source>
        <dbReference type="Proteomes" id="UP001220961"/>
    </source>
</evidence>
<sequence>MVSAEEHEQVITEEWEVLESIYMDELERTYTNLISDISRNHLRIQVVPEDYDANKKDPVLTLDVRYTDAYPEEVPLLCIRVVEDERQVLGVPLPTDEAAGTETDTPFVSDARQGVQTLLQGLQQVAEESLGMPMVFSLASHLRESLTDYMTTQAQAAEKAANEQREAELRAEEEKFRGTAVNVERFRAWQVEFMKKRAELKAKEEEAYIATLTAKEREEYRRMKAKPTGRELFTKPGAGVEEDKDTDDAVQDVDWSLYSREDREKQAREDAELETADGYVDDLDD</sequence>
<dbReference type="EMBL" id="CP119915">
    <property type="protein sequence ID" value="WFD21337.1"/>
    <property type="molecule type" value="Genomic_DNA"/>
</dbReference>
<dbReference type="InterPro" id="IPR016135">
    <property type="entry name" value="UBQ-conjugating_enzyme/RWD"/>
</dbReference>
<dbReference type="InterPro" id="IPR006575">
    <property type="entry name" value="RWD_dom"/>
</dbReference>
<evidence type="ECO:0000256" key="1">
    <source>
        <dbReference type="SAM" id="Coils"/>
    </source>
</evidence>
<feature type="region of interest" description="Disordered" evidence="2">
    <location>
        <begin position="221"/>
        <end position="285"/>
    </location>
</feature>
<keyword evidence="1" id="KW-0175">Coiled coil</keyword>
<feature type="coiled-coil region" evidence="1">
    <location>
        <begin position="154"/>
        <end position="215"/>
    </location>
</feature>
<keyword evidence="5" id="KW-1185">Reference proteome</keyword>